<feature type="region of interest" description="Disordered" evidence="1">
    <location>
        <begin position="1"/>
        <end position="31"/>
    </location>
</feature>
<evidence type="ECO:0000256" key="1">
    <source>
        <dbReference type="SAM" id="MobiDB-lite"/>
    </source>
</evidence>
<sequence>MIVQIFSSCRSPESGGTEKSEADKEGSQPSDVKIVLPSATELMQRNKLTLNDITKTKTPNRVTYEDVDNFLKSRKSSPAKEDSKEEKGKLIDLTSMQRSIKNNMMLTLGVPVFRVTHLMRTNELIKLYEKVKEQISMSVILNKCVSTVLLKHPLIYSTYIESDQGKIKYNRDVNIGNALGLKDSLLTPVLKQVDKKDIYSLSDEWKVGKITSVMDYAAAMCTMACSLLRLCCSFYVSFLCSLEYY</sequence>
<evidence type="ECO:0000313" key="3">
    <source>
        <dbReference type="EMBL" id="SBT00308.1"/>
    </source>
</evidence>
<feature type="compositionally biased region" description="Basic and acidic residues" evidence="1">
    <location>
        <begin position="16"/>
        <end position="26"/>
    </location>
</feature>
<dbReference type="SUPFAM" id="SSF52777">
    <property type="entry name" value="CoA-dependent acyltransferases"/>
    <property type="match status" value="1"/>
</dbReference>
<keyword evidence="3" id="KW-0808">Transferase</keyword>
<accession>A0A1A8X4Y7</accession>
<dbReference type="GO" id="GO:0006086">
    <property type="term" value="P:pyruvate decarboxylation to acetyl-CoA"/>
    <property type="evidence" value="ECO:0007669"/>
    <property type="project" value="InterPro"/>
</dbReference>
<feature type="compositionally biased region" description="Polar residues" evidence="1">
    <location>
        <begin position="1"/>
        <end position="11"/>
    </location>
</feature>
<name>A0A1A8X4Y7_PLAOA</name>
<dbReference type="GO" id="GO:0045254">
    <property type="term" value="C:pyruvate dehydrogenase complex"/>
    <property type="evidence" value="ECO:0007669"/>
    <property type="project" value="InterPro"/>
</dbReference>
<dbReference type="Proteomes" id="UP000078546">
    <property type="component" value="Unassembled WGS sequence"/>
</dbReference>
<dbReference type="PANTHER" id="PTHR23151">
    <property type="entry name" value="DIHYDROLIPOAMIDE ACETYL/SUCCINYL-TRANSFERASE-RELATED"/>
    <property type="match status" value="1"/>
</dbReference>
<dbReference type="EMBL" id="FLQV01001839">
    <property type="protein sequence ID" value="SBT00308.1"/>
    <property type="molecule type" value="Genomic_DNA"/>
</dbReference>
<feature type="domain" description="2-oxoacid dehydrogenase acyltransferase catalytic" evidence="2">
    <location>
        <begin position="89"/>
        <end position="206"/>
    </location>
</feature>
<dbReference type="Gene3D" id="3.30.559.10">
    <property type="entry name" value="Chloramphenicol acetyltransferase-like domain"/>
    <property type="match status" value="1"/>
</dbReference>
<proteinExistence type="predicted"/>
<dbReference type="InterPro" id="IPR001078">
    <property type="entry name" value="2-oxoacid_DH_actylTfrase"/>
</dbReference>
<dbReference type="AlphaFoldDB" id="A0A1A8X4Y7"/>
<dbReference type="GO" id="GO:0004742">
    <property type="term" value="F:dihydrolipoyllysine-residue acetyltransferase activity"/>
    <property type="evidence" value="ECO:0007669"/>
    <property type="project" value="TreeGrafter"/>
</dbReference>
<organism evidence="3 4">
    <name type="scientific">Plasmodium ovale curtisi</name>
    <dbReference type="NCBI Taxonomy" id="864141"/>
    <lineage>
        <taxon>Eukaryota</taxon>
        <taxon>Sar</taxon>
        <taxon>Alveolata</taxon>
        <taxon>Apicomplexa</taxon>
        <taxon>Aconoidasida</taxon>
        <taxon>Haemosporida</taxon>
        <taxon>Plasmodiidae</taxon>
        <taxon>Plasmodium</taxon>
        <taxon>Plasmodium (Plasmodium)</taxon>
    </lineage>
</organism>
<dbReference type="InterPro" id="IPR023213">
    <property type="entry name" value="CAT-like_dom_sf"/>
</dbReference>
<dbReference type="InterPro" id="IPR045257">
    <property type="entry name" value="E2/Pdx1"/>
</dbReference>
<reference evidence="4" key="1">
    <citation type="submission" date="2016-05" db="EMBL/GenBank/DDBJ databases">
        <authorList>
            <person name="Naeem Raeece"/>
        </authorList>
    </citation>
    <scope>NUCLEOTIDE SEQUENCE [LARGE SCALE GENOMIC DNA]</scope>
</reference>
<gene>
    <name evidence="3" type="ORF">POVCU1_059080</name>
</gene>
<protein>
    <submittedName>
        <fullName evidence="3">Dihydrolipoamide acyltransferase component E2 (DLAT)</fullName>
    </submittedName>
</protein>
<evidence type="ECO:0000259" key="2">
    <source>
        <dbReference type="Pfam" id="PF00198"/>
    </source>
</evidence>
<evidence type="ECO:0000313" key="4">
    <source>
        <dbReference type="Proteomes" id="UP000078546"/>
    </source>
</evidence>
<dbReference type="PANTHER" id="PTHR23151:SF75">
    <property type="entry name" value="DIHYDROLIPOYLLYSINE-RESIDUE ACETYLTRANSFERASE COMPONENT 5 OF PYRUVATE DEHYDROGENASE COMPLEX, CHLOROPLASTIC"/>
    <property type="match status" value="1"/>
</dbReference>
<keyword evidence="3" id="KW-0012">Acyltransferase</keyword>
<dbReference type="Pfam" id="PF00198">
    <property type="entry name" value="2-oxoacid_dh"/>
    <property type="match status" value="1"/>
</dbReference>